<dbReference type="RefSeq" id="WP_307469035.1">
    <property type="nucleotide sequence ID" value="NZ_JAURUR010000020.1"/>
</dbReference>
<evidence type="ECO:0000313" key="2">
    <source>
        <dbReference type="Proteomes" id="UP001232163"/>
    </source>
</evidence>
<gene>
    <name evidence="1" type="ORF">QO006_003607</name>
</gene>
<accession>A0ABT9MHT2</accession>
<keyword evidence="2" id="KW-1185">Reference proteome</keyword>
<comment type="caution">
    <text evidence="1">The sequence shown here is derived from an EMBL/GenBank/DDBJ whole genome shotgun (WGS) entry which is preliminary data.</text>
</comment>
<sequence length="203" mass="22213">MTVSVYRASAFVDLAHDIKQFGAMLKSQAERQYGKALVSHALAQRVCAERKTRAGLILFLLHFGRKLTGLAGAFTPTDDALMNAVCLRDAATLLKAEGITVDLEYRKRSLVFETPSKRVLVLAQHDGYALAALRRMHKALVTEGEFDQIQLFTYLDASGLAALTGPLYEPPRSSQPILPAELLVIALPLPKKIRVLTMPAGVL</sequence>
<reference evidence="1 2" key="1">
    <citation type="submission" date="2023-07" db="EMBL/GenBank/DDBJ databases">
        <title>Genomic Encyclopedia of Type Strains, Phase IV (KMG-IV): sequencing the most valuable type-strain genomes for metagenomic binning, comparative biology and taxonomic classification.</title>
        <authorList>
            <person name="Goeker M."/>
        </authorList>
    </citation>
    <scope>NUCLEOTIDE SEQUENCE [LARGE SCALE GENOMIC DNA]</scope>
    <source>
        <strain evidence="1 2">NIO-1023</strain>
    </source>
</reference>
<dbReference type="Proteomes" id="UP001232163">
    <property type="component" value="Unassembled WGS sequence"/>
</dbReference>
<protein>
    <submittedName>
        <fullName evidence="1">Uncharacterized protein</fullName>
    </submittedName>
</protein>
<dbReference type="EMBL" id="JAURUR010000020">
    <property type="protein sequence ID" value="MDP9766143.1"/>
    <property type="molecule type" value="Genomic_DNA"/>
</dbReference>
<evidence type="ECO:0000313" key="1">
    <source>
        <dbReference type="EMBL" id="MDP9766143.1"/>
    </source>
</evidence>
<name>A0ABT9MHT2_9DEIO</name>
<proteinExistence type="predicted"/>
<organism evidence="1 2">
    <name type="scientific">Deinococcus enclensis</name>
    <dbReference type="NCBI Taxonomy" id="1049582"/>
    <lineage>
        <taxon>Bacteria</taxon>
        <taxon>Thermotogati</taxon>
        <taxon>Deinococcota</taxon>
        <taxon>Deinococci</taxon>
        <taxon>Deinococcales</taxon>
        <taxon>Deinococcaceae</taxon>
        <taxon>Deinococcus</taxon>
    </lineage>
</organism>